<proteinExistence type="inferred from homology"/>
<evidence type="ECO:0000256" key="1">
    <source>
        <dbReference type="ARBA" id="ARBA00003041"/>
    </source>
</evidence>
<evidence type="ECO:0000313" key="11">
    <source>
        <dbReference type="EMBL" id="MFD0930399.1"/>
    </source>
</evidence>
<keyword evidence="7" id="KW-1005">Bacterial flagellum biogenesis</keyword>
<dbReference type="PANTHER" id="PTHR34982">
    <property type="entry name" value="YOP PROTEINS TRANSLOCATION PROTEIN L"/>
    <property type="match status" value="1"/>
</dbReference>
<dbReference type="PANTHER" id="PTHR34982:SF1">
    <property type="entry name" value="FLAGELLAR ASSEMBLY PROTEIN FLIH"/>
    <property type="match status" value="1"/>
</dbReference>
<evidence type="ECO:0000256" key="7">
    <source>
        <dbReference type="ARBA" id="ARBA00022795"/>
    </source>
</evidence>
<evidence type="ECO:0000256" key="3">
    <source>
        <dbReference type="ARBA" id="ARBA00006602"/>
    </source>
</evidence>
<accession>A0ABW3GIG1</accession>
<evidence type="ECO:0000313" key="12">
    <source>
        <dbReference type="Proteomes" id="UP001597106"/>
    </source>
</evidence>
<dbReference type="InterPro" id="IPR051472">
    <property type="entry name" value="T3SS_Stator/FliH"/>
</dbReference>
<keyword evidence="11" id="KW-0969">Cilium</keyword>
<evidence type="ECO:0000256" key="2">
    <source>
        <dbReference type="ARBA" id="ARBA00004496"/>
    </source>
</evidence>
<comment type="subcellular location">
    <subcellularLocation>
        <location evidence="2">Cytoplasm</location>
    </subcellularLocation>
</comment>
<name>A0ABW3GIG1_9PROT</name>
<dbReference type="InterPro" id="IPR018035">
    <property type="entry name" value="Flagellar_FliH/T3SS_HrpE"/>
</dbReference>
<dbReference type="Proteomes" id="UP001597106">
    <property type="component" value="Unassembled WGS sequence"/>
</dbReference>
<evidence type="ECO:0000256" key="6">
    <source>
        <dbReference type="ARBA" id="ARBA00022490"/>
    </source>
</evidence>
<dbReference type="EMBL" id="JBHTJW010000002">
    <property type="protein sequence ID" value="MFD0930399.1"/>
    <property type="molecule type" value="Genomic_DNA"/>
</dbReference>
<keyword evidence="11" id="KW-0966">Cell projection</keyword>
<evidence type="ECO:0000256" key="5">
    <source>
        <dbReference type="ARBA" id="ARBA00022448"/>
    </source>
</evidence>
<reference evidence="12" key="1">
    <citation type="journal article" date="2019" name="Int. J. Syst. Evol. Microbiol.">
        <title>The Global Catalogue of Microorganisms (GCM) 10K type strain sequencing project: providing services to taxonomists for standard genome sequencing and annotation.</title>
        <authorList>
            <consortium name="The Broad Institute Genomics Platform"/>
            <consortium name="The Broad Institute Genome Sequencing Center for Infectious Disease"/>
            <person name="Wu L."/>
            <person name="Ma J."/>
        </authorList>
    </citation>
    <scope>NUCLEOTIDE SEQUENCE [LARGE SCALE GENOMIC DNA]</scope>
    <source>
        <strain evidence="12">CCUG 59685</strain>
    </source>
</reference>
<evidence type="ECO:0000256" key="4">
    <source>
        <dbReference type="ARBA" id="ARBA00016507"/>
    </source>
</evidence>
<keyword evidence="6" id="KW-0963">Cytoplasm</keyword>
<sequence length="222" mass="25022">MVAAAIPKEQMSAYQRWEMASFDDANSSESVRRKQAQADEAARTVTEILKQVRQEAYEEGFKIGYGDGMQHAQAQLENERGQLLQMAQSFQQALAFQDSHVAESVLSLALDLAKAMMKTKLQADPQAVLPVVLDAMHYLPQVRQPARLIVHPDDAQVLRSHIGDTLKEQGWQIVEELQVERGGCLVETADNQIDASNEVRWKRLVQGLSRYDDWHKPASTHE</sequence>
<keyword evidence="12" id="KW-1185">Reference proteome</keyword>
<dbReference type="InterPro" id="IPR000563">
    <property type="entry name" value="Flag_FliH"/>
</dbReference>
<gene>
    <name evidence="11" type="ORF">ACFQ1T_11485</name>
</gene>
<keyword evidence="9" id="KW-1006">Bacterial flagellum protein export</keyword>
<comment type="caution">
    <text evidence="11">The sequence shown here is derived from an EMBL/GenBank/DDBJ whole genome shotgun (WGS) entry which is preliminary data.</text>
</comment>
<protein>
    <recommendedName>
        <fullName evidence="4">Flagellar assembly protein FliH</fullName>
    </recommendedName>
</protein>
<dbReference type="PRINTS" id="PR01003">
    <property type="entry name" value="FLGFLIH"/>
</dbReference>
<keyword evidence="8" id="KW-0653">Protein transport</keyword>
<comment type="similarity">
    <text evidence="3">Belongs to the FliH family.</text>
</comment>
<keyword evidence="5" id="KW-0813">Transport</keyword>
<evidence type="ECO:0000256" key="9">
    <source>
        <dbReference type="ARBA" id="ARBA00023225"/>
    </source>
</evidence>
<keyword evidence="11" id="KW-0282">Flagellum</keyword>
<dbReference type="RefSeq" id="WP_194746928.1">
    <property type="nucleotide sequence ID" value="NZ_JBHTJW010000002.1"/>
</dbReference>
<evidence type="ECO:0000259" key="10">
    <source>
        <dbReference type="Pfam" id="PF02108"/>
    </source>
</evidence>
<feature type="domain" description="Flagellar assembly protein FliH/Type III secretion system HrpE" evidence="10">
    <location>
        <begin position="78"/>
        <end position="204"/>
    </location>
</feature>
<organism evidence="11 12">
    <name type="scientific">Methylophilus glucosoxydans</name>
    <dbReference type="NCBI Taxonomy" id="752553"/>
    <lineage>
        <taxon>Bacteria</taxon>
        <taxon>Pseudomonadati</taxon>
        <taxon>Pseudomonadota</taxon>
        <taxon>Betaproteobacteria</taxon>
        <taxon>Nitrosomonadales</taxon>
        <taxon>Methylophilaceae</taxon>
        <taxon>Methylophilus</taxon>
    </lineage>
</organism>
<comment type="function">
    <text evidence="1">Needed for flagellar regrowth and assembly.</text>
</comment>
<dbReference type="Pfam" id="PF02108">
    <property type="entry name" value="FliH"/>
    <property type="match status" value="1"/>
</dbReference>
<evidence type="ECO:0000256" key="8">
    <source>
        <dbReference type="ARBA" id="ARBA00022927"/>
    </source>
</evidence>